<dbReference type="AlphaFoldDB" id="A0A0G0K801"/>
<organism evidence="3 4">
    <name type="scientific">Candidatus Woesebacteria bacterium GW2011_GWB1_38_5b</name>
    <dbReference type="NCBI Taxonomy" id="1618569"/>
    <lineage>
        <taxon>Bacteria</taxon>
        <taxon>Candidatus Woeseibacteriota</taxon>
    </lineage>
</organism>
<reference evidence="3 4" key="1">
    <citation type="journal article" date="2015" name="Nature">
        <title>rRNA introns, odd ribosomes, and small enigmatic genomes across a large radiation of phyla.</title>
        <authorList>
            <person name="Brown C.T."/>
            <person name="Hug L.A."/>
            <person name="Thomas B.C."/>
            <person name="Sharon I."/>
            <person name="Castelle C.J."/>
            <person name="Singh A."/>
            <person name="Wilkins M.J."/>
            <person name="Williams K.H."/>
            <person name="Banfield J.F."/>
        </authorList>
    </citation>
    <scope>NUCLEOTIDE SEQUENCE [LARGE SCALE GENOMIC DNA]</scope>
</reference>
<dbReference type="Gene3D" id="6.10.250.3150">
    <property type="match status" value="1"/>
</dbReference>
<dbReference type="InterPro" id="IPR013693">
    <property type="entry name" value="SpoIID/LytB_N"/>
</dbReference>
<evidence type="ECO:0000259" key="2">
    <source>
        <dbReference type="Pfam" id="PF08486"/>
    </source>
</evidence>
<sequence>MPKFFLAVFLLILVFSLFVGARTALGDELDDINKQIEELTQALNQSKEATTPLETQVKGIQDRVAFIEQDIAKKKASIEKGYEDLATQTDELNAAIRNYYIKSYYNSPILIFLSSNSASQITQILAYQKAAADQDKRIITNIALSIQSLEERKLNLESEQGRLAVTKENLDKIIKEAKIYQGVLSGKIAELTARQQEIINARSGTFTATIGDSNLADDYYASINGFRESAPGGYFAAFSFGAYTHRKGMSQYGARGRAQSGQNYKQILAHYFGKEPNSRDTGGTIKVAGYGDMDFEGKYLLGIAEMPSSWHPEALKAQAVAARTYAVRYKDQGSEICTNEACQVYNDGKANNPPAEWRAAVEATRGEVIDGVVTYYASTHGGFTTTSGWDTTDGGGGGNFIEKAWDKIGGSPWLYKAWYTQGYSVNSAKCGRSNPWLSPEEMADIVNTAIALKSGGIDTSRITPVTTECWGGNPYSMSELRSVTPGGISQATSVSVSQGNGTTSQVTINGITLSGDEFKKAFNLRAPGHLSIPQSGFAFFNIEKK</sequence>
<name>A0A0G0K801_9BACT</name>
<evidence type="ECO:0000313" key="3">
    <source>
        <dbReference type="EMBL" id="KKQ74972.1"/>
    </source>
</evidence>
<protein>
    <submittedName>
        <fullName evidence="3">Stage II sporulation protein</fullName>
    </submittedName>
</protein>
<comment type="caution">
    <text evidence="3">The sequence shown here is derived from an EMBL/GenBank/DDBJ whole genome shotgun (WGS) entry which is preliminary data.</text>
</comment>
<feature type="coiled-coil region" evidence="1">
    <location>
        <begin position="22"/>
        <end position="49"/>
    </location>
</feature>
<dbReference type="EMBL" id="LBUZ01000020">
    <property type="protein sequence ID" value="KKQ74972.1"/>
    <property type="molecule type" value="Genomic_DNA"/>
</dbReference>
<keyword evidence="1" id="KW-0175">Coiled coil</keyword>
<proteinExistence type="predicted"/>
<evidence type="ECO:0000256" key="1">
    <source>
        <dbReference type="SAM" id="Coils"/>
    </source>
</evidence>
<dbReference type="Proteomes" id="UP000034181">
    <property type="component" value="Unassembled WGS sequence"/>
</dbReference>
<feature type="coiled-coil region" evidence="1">
    <location>
        <begin position="139"/>
        <end position="176"/>
    </location>
</feature>
<dbReference type="Pfam" id="PF08486">
    <property type="entry name" value="SpoIID"/>
    <property type="match status" value="1"/>
</dbReference>
<feature type="domain" description="Sporulation stage II protein D amidase enhancer LytB N-terminal" evidence="2">
    <location>
        <begin position="299"/>
        <end position="369"/>
    </location>
</feature>
<evidence type="ECO:0000313" key="4">
    <source>
        <dbReference type="Proteomes" id="UP000034181"/>
    </source>
</evidence>
<accession>A0A0G0K801</accession>
<gene>
    <name evidence="3" type="ORF">US96_C0020G0008</name>
</gene>